<evidence type="ECO:0008006" key="4">
    <source>
        <dbReference type="Google" id="ProtNLM"/>
    </source>
</evidence>
<protein>
    <recommendedName>
        <fullName evidence="4">Zinc ribbon domain-containing protein</fullName>
    </recommendedName>
</protein>
<feature type="transmembrane region" description="Helical" evidence="1">
    <location>
        <begin position="134"/>
        <end position="157"/>
    </location>
</feature>
<keyword evidence="1" id="KW-0812">Transmembrane</keyword>
<dbReference type="Proteomes" id="UP000588158">
    <property type="component" value="Unassembled WGS sequence"/>
</dbReference>
<feature type="transmembrane region" description="Helical" evidence="1">
    <location>
        <begin position="53"/>
        <end position="74"/>
    </location>
</feature>
<dbReference type="EMBL" id="JACHLZ010000001">
    <property type="protein sequence ID" value="MBB5832404.1"/>
    <property type="molecule type" value="Genomic_DNA"/>
</dbReference>
<dbReference type="InterPro" id="IPR046283">
    <property type="entry name" value="DUF6320"/>
</dbReference>
<organism evidence="2 3">
    <name type="scientific">Brachybacterium aquaticum</name>
    <dbReference type="NCBI Taxonomy" id="1432564"/>
    <lineage>
        <taxon>Bacteria</taxon>
        <taxon>Bacillati</taxon>
        <taxon>Actinomycetota</taxon>
        <taxon>Actinomycetes</taxon>
        <taxon>Micrococcales</taxon>
        <taxon>Dermabacteraceae</taxon>
        <taxon>Brachybacterium</taxon>
    </lineage>
</organism>
<dbReference type="RefSeq" id="WP_184325741.1">
    <property type="nucleotide sequence ID" value="NZ_JACHLZ010000001.1"/>
</dbReference>
<keyword evidence="1" id="KW-0472">Membrane</keyword>
<keyword evidence="3" id="KW-1185">Reference proteome</keyword>
<feature type="transmembrane region" description="Helical" evidence="1">
    <location>
        <begin position="164"/>
        <end position="184"/>
    </location>
</feature>
<evidence type="ECO:0000313" key="2">
    <source>
        <dbReference type="EMBL" id="MBB5832404.1"/>
    </source>
</evidence>
<proteinExistence type="predicted"/>
<reference evidence="2 3" key="1">
    <citation type="submission" date="2020-08" db="EMBL/GenBank/DDBJ databases">
        <title>Sequencing the genomes of 1000 actinobacteria strains.</title>
        <authorList>
            <person name="Klenk H.-P."/>
        </authorList>
    </citation>
    <scope>NUCLEOTIDE SEQUENCE [LARGE SCALE GENOMIC DNA]</scope>
    <source>
        <strain evidence="2 3">DSM 28796</strain>
    </source>
</reference>
<feature type="transmembrane region" description="Helical" evidence="1">
    <location>
        <begin position="110"/>
        <end position="128"/>
    </location>
</feature>
<sequence>MRRCEDCRAGVEGDWTRCPLCGAELEAPADGDPAPAPHPDVPLRFSRRRVLRVLFLTSLAIIALSFAAQLVFRLGHEDIGAWRIVWLGIAALWLVVLMAVRKRSNLAKSIVYLVVLVGGVCVYVDYLAGWSGWALTFAVPILCAASVIGLLVVARVVRMEVGDYIVYSGLTVLLGLAPLVFLALGWVSTAIPSVICGALCLLATWYLLTVRGAEVRHELATRLHL</sequence>
<accession>A0A841AH51</accession>
<name>A0A841AH51_9MICO</name>
<feature type="transmembrane region" description="Helical" evidence="1">
    <location>
        <begin position="80"/>
        <end position="98"/>
    </location>
</feature>
<feature type="transmembrane region" description="Helical" evidence="1">
    <location>
        <begin position="190"/>
        <end position="208"/>
    </location>
</feature>
<comment type="caution">
    <text evidence="2">The sequence shown here is derived from an EMBL/GenBank/DDBJ whole genome shotgun (WGS) entry which is preliminary data.</text>
</comment>
<dbReference type="AlphaFoldDB" id="A0A841AH51"/>
<evidence type="ECO:0000256" key="1">
    <source>
        <dbReference type="SAM" id="Phobius"/>
    </source>
</evidence>
<evidence type="ECO:0000313" key="3">
    <source>
        <dbReference type="Proteomes" id="UP000588158"/>
    </source>
</evidence>
<gene>
    <name evidence="2" type="ORF">HNR70_002217</name>
</gene>
<keyword evidence="1" id="KW-1133">Transmembrane helix</keyword>
<dbReference type="Pfam" id="PF19845">
    <property type="entry name" value="DUF6320"/>
    <property type="match status" value="1"/>
</dbReference>